<evidence type="ECO:0000313" key="3">
    <source>
        <dbReference type="Proteomes" id="UP001153069"/>
    </source>
</evidence>
<dbReference type="AlphaFoldDB" id="A0A9N8EXK2"/>
<comment type="caution">
    <text evidence="2">The sequence shown here is derived from an EMBL/GenBank/DDBJ whole genome shotgun (WGS) entry which is preliminary data.</text>
</comment>
<sequence length="167" mass="18285">MMKLVLFFLFWALGCATAEVYDIAVNYKLAERNGVCSETEETEISEISAAALRAVGLHSAGNSGNWLSAPSNNGNGGNSAEHRNDGKRALGLCDEQILCNNGLLWYCSHCPCCDRRRQLLRVSTERRAGEVEGLASDAAVAEMDTKDRIACLKYPPEVQVNMARKQD</sequence>
<proteinExistence type="predicted"/>
<feature type="signal peptide" evidence="1">
    <location>
        <begin position="1"/>
        <end position="18"/>
    </location>
</feature>
<keyword evidence="3" id="KW-1185">Reference proteome</keyword>
<dbReference type="PROSITE" id="PS51257">
    <property type="entry name" value="PROKAR_LIPOPROTEIN"/>
    <property type="match status" value="1"/>
</dbReference>
<organism evidence="2 3">
    <name type="scientific">Seminavis robusta</name>
    <dbReference type="NCBI Taxonomy" id="568900"/>
    <lineage>
        <taxon>Eukaryota</taxon>
        <taxon>Sar</taxon>
        <taxon>Stramenopiles</taxon>
        <taxon>Ochrophyta</taxon>
        <taxon>Bacillariophyta</taxon>
        <taxon>Bacillariophyceae</taxon>
        <taxon>Bacillariophycidae</taxon>
        <taxon>Naviculales</taxon>
        <taxon>Naviculaceae</taxon>
        <taxon>Seminavis</taxon>
    </lineage>
</organism>
<gene>
    <name evidence="2" type="ORF">SEMRO_2702_G335110.1</name>
</gene>
<evidence type="ECO:0000313" key="2">
    <source>
        <dbReference type="EMBL" id="CAB9530002.1"/>
    </source>
</evidence>
<dbReference type="Proteomes" id="UP001153069">
    <property type="component" value="Unassembled WGS sequence"/>
</dbReference>
<accession>A0A9N8EXK2</accession>
<reference evidence="2" key="1">
    <citation type="submission" date="2020-06" db="EMBL/GenBank/DDBJ databases">
        <authorList>
            <consortium name="Plant Systems Biology data submission"/>
        </authorList>
    </citation>
    <scope>NUCLEOTIDE SEQUENCE</scope>
    <source>
        <strain evidence="2">D6</strain>
    </source>
</reference>
<name>A0A9N8EXK2_9STRA</name>
<feature type="chain" id="PRO_5040314658" evidence="1">
    <location>
        <begin position="19"/>
        <end position="167"/>
    </location>
</feature>
<evidence type="ECO:0000256" key="1">
    <source>
        <dbReference type="SAM" id="SignalP"/>
    </source>
</evidence>
<dbReference type="EMBL" id="CAICTM010002700">
    <property type="protein sequence ID" value="CAB9530002.1"/>
    <property type="molecule type" value="Genomic_DNA"/>
</dbReference>
<keyword evidence="1" id="KW-0732">Signal</keyword>
<protein>
    <submittedName>
        <fullName evidence="2">Uncharacterized protein</fullName>
    </submittedName>
</protein>